<dbReference type="AlphaFoldDB" id="A0A1J6IET0"/>
<reference evidence="2" key="1">
    <citation type="submission" date="2016-11" db="EMBL/GenBank/DDBJ databases">
        <title>The genome of Nicotiana attenuata.</title>
        <authorList>
            <person name="Xu S."/>
            <person name="Brockmoeller T."/>
            <person name="Gaquerel E."/>
            <person name="Navarro A."/>
            <person name="Kuhl H."/>
            <person name="Gase K."/>
            <person name="Ling Z."/>
            <person name="Zhou W."/>
            <person name="Kreitzer C."/>
            <person name="Stanke M."/>
            <person name="Tang H."/>
            <person name="Lyons E."/>
            <person name="Pandey P."/>
            <person name="Pandey S.P."/>
            <person name="Timmermann B."/>
            <person name="Baldwin I.T."/>
        </authorList>
    </citation>
    <scope>NUCLEOTIDE SEQUENCE [LARGE SCALE GENOMIC DNA]</scope>
    <source>
        <strain evidence="2">UT</strain>
    </source>
</reference>
<dbReference type="GO" id="GO:0006289">
    <property type="term" value="P:nucleotide-excision repair"/>
    <property type="evidence" value="ECO:0007669"/>
    <property type="project" value="InterPro"/>
</dbReference>
<dbReference type="PANTHER" id="PTHR12135">
    <property type="entry name" value="DNA REPAIR PROTEIN XP-C / RAD4"/>
    <property type="match status" value="1"/>
</dbReference>
<dbReference type="Gene3D" id="2.20.20.110">
    <property type="entry name" value="Rad4, beta-hairpin domain BHD1"/>
    <property type="match status" value="1"/>
</dbReference>
<dbReference type="GO" id="GO:0003697">
    <property type="term" value="F:single-stranded DNA binding"/>
    <property type="evidence" value="ECO:0007669"/>
    <property type="project" value="TreeGrafter"/>
</dbReference>
<comment type="caution">
    <text evidence="2">The sequence shown here is derived from an EMBL/GenBank/DDBJ whole genome shotgun (WGS) entry which is preliminary data.</text>
</comment>
<dbReference type="InterPro" id="IPR004583">
    <property type="entry name" value="DNA_repair_Rad4"/>
</dbReference>
<name>A0A1J6IET0_NICAT</name>
<evidence type="ECO:0000313" key="3">
    <source>
        <dbReference type="Proteomes" id="UP000187609"/>
    </source>
</evidence>
<organism evidence="2 3">
    <name type="scientific">Nicotiana attenuata</name>
    <name type="common">Coyote tobacco</name>
    <dbReference type="NCBI Taxonomy" id="49451"/>
    <lineage>
        <taxon>Eukaryota</taxon>
        <taxon>Viridiplantae</taxon>
        <taxon>Streptophyta</taxon>
        <taxon>Embryophyta</taxon>
        <taxon>Tracheophyta</taxon>
        <taxon>Spermatophyta</taxon>
        <taxon>Magnoliopsida</taxon>
        <taxon>eudicotyledons</taxon>
        <taxon>Gunneridae</taxon>
        <taxon>Pentapetalae</taxon>
        <taxon>asterids</taxon>
        <taxon>lamiids</taxon>
        <taxon>Solanales</taxon>
        <taxon>Solanaceae</taxon>
        <taxon>Nicotianoideae</taxon>
        <taxon>Nicotianeae</taxon>
        <taxon>Nicotiana</taxon>
    </lineage>
</organism>
<dbReference type="GO" id="GO:0006298">
    <property type="term" value="P:mismatch repair"/>
    <property type="evidence" value="ECO:0007669"/>
    <property type="project" value="TreeGrafter"/>
</dbReference>
<dbReference type="SMART" id="SM01030">
    <property type="entry name" value="BHD_1"/>
    <property type="match status" value="1"/>
</dbReference>
<feature type="domain" description="Rad4 beta-hairpin" evidence="1">
    <location>
        <begin position="25"/>
        <end position="73"/>
    </location>
</feature>
<gene>
    <name evidence="2" type="primary">RAD4_2</name>
    <name evidence="2" type="ORF">A4A49_57512</name>
</gene>
<dbReference type="SMR" id="A0A1J6IET0"/>
<dbReference type="STRING" id="49451.A0A1J6IET0"/>
<dbReference type="Pfam" id="PF10403">
    <property type="entry name" value="BHD_1"/>
    <property type="match status" value="1"/>
</dbReference>
<dbReference type="Gramene" id="OIT03130">
    <property type="protein sequence ID" value="OIT03130"/>
    <property type="gene ID" value="A4A49_57512"/>
</dbReference>
<evidence type="ECO:0000259" key="1">
    <source>
        <dbReference type="SMART" id="SM01030"/>
    </source>
</evidence>
<protein>
    <submittedName>
        <fullName evidence="2">Dna repair protein rad4</fullName>
    </submittedName>
</protein>
<dbReference type="PANTHER" id="PTHR12135:SF0">
    <property type="entry name" value="DNA REPAIR PROTEIN COMPLEMENTING XP-C CELLS"/>
    <property type="match status" value="1"/>
</dbReference>
<dbReference type="InterPro" id="IPR018326">
    <property type="entry name" value="Rad4_beta-hairpin_dom1"/>
</dbReference>
<keyword evidence="3" id="KW-1185">Reference proteome</keyword>
<dbReference type="GO" id="GO:0005737">
    <property type="term" value="C:cytoplasm"/>
    <property type="evidence" value="ECO:0007669"/>
    <property type="project" value="TreeGrafter"/>
</dbReference>
<evidence type="ECO:0000313" key="2">
    <source>
        <dbReference type="EMBL" id="OIT03130.1"/>
    </source>
</evidence>
<dbReference type="GO" id="GO:0071942">
    <property type="term" value="C:XPC complex"/>
    <property type="evidence" value="ECO:0007669"/>
    <property type="project" value="TreeGrafter"/>
</dbReference>
<sequence>EFSRRNSFTATRSSLEDMELETRALTEPLPTNQQAYRNHRLYIIERWLNKYQILYPKGFCLHINLLFTCNMIFDCPQLCKYLNLLCFYGQVLKHSGKQNKERDVKDDDYGEEDCGGTFALYGQWQTEPLCLPPAVNGLCYFCSSQIIIGVLQCPNFPSWGRLNPNCW</sequence>
<feature type="non-terminal residue" evidence="2">
    <location>
        <position position="1"/>
    </location>
</feature>
<proteinExistence type="predicted"/>
<dbReference type="Proteomes" id="UP000187609">
    <property type="component" value="Unassembled WGS sequence"/>
</dbReference>
<dbReference type="EMBL" id="MJEQ01037187">
    <property type="protein sequence ID" value="OIT03130.1"/>
    <property type="molecule type" value="Genomic_DNA"/>
</dbReference>
<accession>A0A1J6IET0</accession>
<dbReference type="GO" id="GO:0003684">
    <property type="term" value="F:damaged DNA binding"/>
    <property type="evidence" value="ECO:0007669"/>
    <property type="project" value="InterPro"/>
</dbReference>
<dbReference type="GO" id="GO:0000111">
    <property type="term" value="C:nucleotide-excision repair factor 2 complex"/>
    <property type="evidence" value="ECO:0007669"/>
    <property type="project" value="TreeGrafter"/>
</dbReference>